<dbReference type="CTD" id="78773032"/>
<organism evidence="2 3">
    <name type="scientific">Caenorhabditis remanei</name>
    <name type="common">Caenorhabditis vulgaris</name>
    <dbReference type="NCBI Taxonomy" id="31234"/>
    <lineage>
        <taxon>Eukaryota</taxon>
        <taxon>Metazoa</taxon>
        <taxon>Ecdysozoa</taxon>
        <taxon>Nematoda</taxon>
        <taxon>Chromadorea</taxon>
        <taxon>Rhabditida</taxon>
        <taxon>Rhabditina</taxon>
        <taxon>Rhabditomorpha</taxon>
        <taxon>Rhabditoidea</taxon>
        <taxon>Rhabditidae</taxon>
        <taxon>Peloderinae</taxon>
        <taxon>Caenorhabditis</taxon>
    </lineage>
</organism>
<dbReference type="EMBL" id="WUAV01000001">
    <property type="protein sequence ID" value="KAF1768304.1"/>
    <property type="molecule type" value="Genomic_DNA"/>
</dbReference>
<evidence type="ECO:0000313" key="3">
    <source>
        <dbReference type="Proteomes" id="UP000483820"/>
    </source>
</evidence>
<accession>A0A6A5HNZ0</accession>
<evidence type="ECO:0000256" key="1">
    <source>
        <dbReference type="SAM" id="MobiDB-lite"/>
    </source>
</evidence>
<dbReference type="GeneID" id="78773032"/>
<dbReference type="Proteomes" id="UP000483820">
    <property type="component" value="Chromosome I"/>
</dbReference>
<reference evidence="2 3" key="1">
    <citation type="submission" date="2019-12" db="EMBL/GenBank/DDBJ databases">
        <title>Chromosome-level assembly of the Caenorhabditis remanei genome.</title>
        <authorList>
            <person name="Teterina A.A."/>
            <person name="Willis J.H."/>
            <person name="Phillips P.C."/>
        </authorList>
    </citation>
    <scope>NUCLEOTIDE SEQUENCE [LARGE SCALE GENOMIC DNA]</scope>
    <source>
        <strain evidence="2 3">PX506</strain>
        <tissue evidence="2">Whole organism</tissue>
    </source>
</reference>
<gene>
    <name evidence="2" type="ORF">GCK72_000116</name>
</gene>
<feature type="region of interest" description="Disordered" evidence="1">
    <location>
        <begin position="59"/>
        <end position="83"/>
    </location>
</feature>
<evidence type="ECO:0000313" key="2">
    <source>
        <dbReference type="EMBL" id="KAF1768304.1"/>
    </source>
</evidence>
<dbReference type="KEGG" id="crq:GCK72_000116"/>
<sequence length="83" mass="9773">MSKFTDEDCRDLVRLVRNAEGVNFKHHVPIFVFRRLEFQERFPNETPMSLSEKYKKLTGKETTKTTQIGMPDNYYVPESTGKN</sequence>
<dbReference type="AlphaFoldDB" id="A0A6A5HNZ0"/>
<dbReference type="RefSeq" id="XP_053590921.1">
    <property type="nucleotide sequence ID" value="XM_053722276.1"/>
</dbReference>
<protein>
    <submittedName>
        <fullName evidence="2">Uncharacterized protein</fullName>
    </submittedName>
</protein>
<comment type="caution">
    <text evidence="2">The sequence shown here is derived from an EMBL/GenBank/DDBJ whole genome shotgun (WGS) entry which is preliminary data.</text>
</comment>
<proteinExistence type="predicted"/>
<name>A0A6A5HNZ0_CAERE</name>